<dbReference type="EMBL" id="CAKOFQ010006764">
    <property type="protein sequence ID" value="CAH1969454.1"/>
    <property type="molecule type" value="Genomic_DNA"/>
</dbReference>
<sequence length="78" mass="9399">MWLEEVDHNRQYFPTTAFLYASIMRIRVIARNRNISHTSVDPILRSENMHPYYVQKVQELLPSDYAQRVEFCGNILRR</sequence>
<dbReference type="AlphaFoldDB" id="A0A9P0P8E3"/>
<dbReference type="PANTHER" id="PTHR47326:SF1">
    <property type="entry name" value="HTH PSQ-TYPE DOMAIN-CONTAINING PROTEIN"/>
    <property type="match status" value="1"/>
</dbReference>
<name>A0A9P0P8E3_ACAOB</name>
<dbReference type="PANTHER" id="PTHR47326">
    <property type="entry name" value="TRANSPOSABLE ELEMENT TC3 TRANSPOSASE-LIKE PROTEIN"/>
    <property type="match status" value="1"/>
</dbReference>
<dbReference type="Proteomes" id="UP001152888">
    <property type="component" value="Unassembled WGS sequence"/>
</dbReference>
<comment type="caution">
    <text evidence="1">The sequence shown here is derived from an EMBL/GenBank/DDBJ whole genome shotgun (WGS) entry which is preliminary data.</text>
</comment>
<proteinExistence type="predicted"/>
<reference evidence="1" key="1">
    <citation type="submission" date="2022-03" db="EMBL/GenBank/DDBJ databases">
        <authorList>
            <person name="Sayadi A."/>
        </authorList>
    </citation>
    <scope>NUCLEOTIDE SEQUENCE</scope>
</reference>
<gene>
    <name evidence="1" type="ORF">ACAOBT_LOCUS8425</name>
</gene>
<keyword evidence="2" id="KW-1185">Reference proteome</keyword>
<protein>
    <submittedName>
        <fullName evidence="1">Uncharacterized protein</fullName>
    </submittedName>
</protein>
<evidence type="ECO:0000313" key="1">
    <source>
        <dbReference type="EMBL" id="CAH1969454.1"/>
    </source>
</evidence>
<accession>A0A9P0P8E3</accession>
<organism evidence="1 2">
    <name type="scientific">Acanthoscelides obtectus</name>
    <name type="common">Bean weevil</name>
    <name type="synonym">Bruchus obtectus</name>
    <dbReference type="NCBI Taxonomy" id="200917"/>
    <lineage>
        <taxon>Eukaryota</taxon>
        <taxon>Metazoa</taxon>
        <taxon>Ecdysozoa</taxon>
        <taxon>Arthropoda</taxon>
        <taxon>Hexapoda</taxon>
        <taxon>Insecta</taxon>
        <taxon>Pterygota</taxon>
        <taxon>Neoptera</taxon>
        <taxon>Endopterygota</taxon>
        <taxon>Coleoptera</taxon>
        <taxon>Polyphaga</taxon>
        <taxon>Cucujiformia</taxon>
        <taxon>Chrysomeloidea</taxon>
        <taxon>Chrysomelidae</taxon>
        <taxon>Bruchinae</taxon>
        <taxon>Bruchini</taxon>
        <taxon>Acanthoscelides</taxon>
    </lineage>
</organism>
<evidence type="ECO:0000313" key="2">
    <source>
        <dbReference type="Proteomes" id="UP001152888"/>
    </source>
</evidence>
<dbReference type="OrthoDB" id="6772237at2759"/>